<gene>
    <name evidence="2" type="ORF">STIAU_7050</name>
</gene>
<dbReference type="EMBL" id="AAMD01000035">
    <property type="protein sequence ID" value="EAU67322.1"/>
    <property type="molecule type" value="Genomic_DNA"/>
</dbReference>
<evidence type="ECO:0000256" key="1">
    <source>
        <dbReference type="SAM" id="MobiDB-lite"/>
    </source>
</evidence>
<dbReference type="AlphaFoldDB" id="Q095D1"/>
<feature type="region of interest" description="Disordered" evidence="1">
    <location>
        <begin position="446"/>
        <end position="481"/>
    </location>
</feature>
<proteinExistence type="predicted"/>
<reference evidence="2 3" key="1">
    <citation type="submission" date="2006-04" db="EMBL/GenBank/DDBJ databases">
        <authorList>
            <person name="Nierman W.C."/>
        </authorList>
    </citation>
    <scope>NUCLEOTIDE SEQUENCE [LARGE SCALE GENOMIC DNA]</scope>
    <source>
        <strain evidence="2 3">DW4/3-1</strain>
    </source>
</reference>
<name>Q095D1_STIAD</name>
<organism evidence="2 3">
    <name type="scientific">Stigmatella aurantiaca (strain DW4/3-1)</name>
    <dbReference type="NCBI Taxonomy" id="378806"/>
    <lineage>
        <taxon>Bacteria</taxon>
        <taxon>Pseudomonadati</taxon>
        <taxon>Myxococcota</taxon>
        <taxon>Myxococcia</taxon>
        <taxon>Myxococcales</taxon>
        <taxon>Cystobacterineae</taxon>
        <taxon>Archangiaceae</taxon>
        <taxon>Stigmatella</taxon>
    </lineage>
</organism>
<accession>Q095D1</accession>
<feature type="compositionally biased region" description="Gly residues" evidence="1">
    <location>
        <begin position="467"/>
        <end position="481"/>
    </location>
</feature>
<protein>
    <submittedName>
        <fullName evidence="2">Uncharacterized protein</fullName>
    </submittedName>
</protein>
<evidence type="ECO:0000313" key="2">
    <source>
        <dbReference type="EMBL" id="EAU67322.1"/>
    </source>
</evidence>
<evidence type="ECO:0000313" key="3">
    <source>
        <dbReference type="Proteomes" id="UP000032702"/>
    </source>
</evidence>
<feature type="region of interest" description="Disordered" evidence="1">
    <location>
        <begin position="110"/>
        <end position="132"/>
    </location>
</feature>
<feature type="compositionally biased region" description="Basic and acidic residues" evidence="1">
    <location>
        <begin position="120"/>
        <end position="132"/>
    </location>
</feature>
<feature type="region of interest" description="Disordered" evidence="1">
    <location>
        <begin position="407"/>
        <end position="430"/>
    </location>
</feature>
<comment type="caution">
    <text evidence="2">The sequence shown here is derived from an EMBL/GenBank/DDBJ whole genome shotgun (WGS) entry which is preliminary data.</text>
</comment>
<sequence>MVRLDALCLQRLAEPGHVQLLVGGHLVMALGHLEAGPGRAGEGVGIVLLVDVAAAGVGARLEEGPQPPLGVALADGGDRLPDGGGMVREVVHDQDAAGLTAHLLAALHPAEAGEPPGNLLEREPQPPRRGDDAQRVLHVVEARELHPRRAQHRAPLHHLEAGALGAEGDLPGGVIRLRAFPGHIGDHPGPRAARDAQRVRVRGAHHELPLWRNEPDELLEGGLVVRQVPEDVRVVKLHAGQDGGARLVVQELGTLVPVGRVVLIPLHDEVRPLAHAVVARVVLGDTAHQEGRILSRVHQHVGHQRGGGRLAVGPGHHHRVGLLEEEGTERRGEAHLRQAAGPHLGGLGVHPADDVADDGEVGLGRIQVFRAIGGDDGNAPRLEHVAHGGIDVLVAPGHLVARRLEHAREGAHARARHAQQVDAAHGPRREGLQNVSVVVSHDSLASVRRVSRGPTPLSPGRGRRGGSRGYGSPGAHGPPGW</sequence>
<dbReference type="Proteomes" id="UP000032702">
    <property type="component" value="Unassembled WGS sequence"/>
</dbReference>